<protein>
    <submittedName>
        <fullName evidence="2">Uncharacterized protein</fullName>
    </submittedName>
</protein>
<sequence>MTATWQSSQSQVALFPWMPCKIVPTRRCVETRSRVSTPQLPSLLQCLDCNLVLEDQQPPSPPPPYLVPLDLLSEPFRDRGSNCRPEPGCGGEPSEDVGGGCKPEPVRGGEPSEDVGRDWRPEPGHGGEPSKDDGGDCKPEPGRGGELSEDVGGRSEKVNPDLTKLDGASRDDSH</sequence>
<feature type="compositionally biased region" description="Basic and acidic residues" evidence="1">
    <location>
        <begin position="114"/>
        <end position="143"/>
    </location>
</feature>
<evidence type="ECO:0000313" key="3">
    <source>
        <dbReference type="Proteomes" id="UP001460270"/>
    </source>
</evidence>
<name>A0AAW0NPB0_9GOBI</name>
<dbReference type="Proteomes" id="UP001460270">
    <property type="component" value="Unassembled WGS sequence"/>
</dbReference>
<evidence type="ECO:0000313" key="2">
    <source>
        <dbReference type="EMBL" id="KAK7901166.1"/>
    </source>
</evidence>
<feature type="region of interest" description="Disordered" evidence="1">
    <location>
        <begin position="55"/>
        <end position="174"/>
    </location>
</feature>
<comment type="caution">
    <text evidence="2">The sequence shown here is derived from an EMBL/GenBank/DDBJ whole genome shotgun (WGS) entry which is preliminary data.</text>
</comment>
<proteinExistence type="predicted"/>
<feature type="compositionally biased region" description="Basic and acidic residues" evidence="1">
    <location>
        <begin position="151"/>
        <end position="174"/>
    </location>
</feature>
<dbReference type="EMBL" id="JBBPFD010000013">
    <property type="protein sequence ID" value="KAK7901166.1"/>
    <property type="molecule type" value="Genomic_DNA"/>
</dbReference>
<reference evidence="3" key="1">
    <citation type="submission" date="2024-04" db="EMBL/GenBank/DDBJ databases">
        <title>Salinicola lusitanus LLJ914,a marine bacterium isolated from the Okinawa Trough.</title>
        <authorList>
            <person name="Li J."/>
        </authorList>
    </citation>
    <scope>NUCLEOTIDE SEQUENCE [LARGE SCALE GENOMIC DNA]</scope>
</reference>
<keyword evidence="3" id="KW-1185">Reference proteome</keyword>
<dbReference type="AlphaFoldDB" id="A0AAW0NPB0"/>
<organism evidence="2 3">
    <name type="scientific">Mugilogobius chulae</name>
    <name type="common">yellowstripe goby</name>
    <dbReference type="NCBI Taxonomy" id="88201"/>
    <lineage>
        <taxon>Eukaryota</taxon>
        <taxon>Metazoa</taxon>
        <taxon>Chordata</taxon>
        <taxon>Craniata</taxon>
        <taxon>Vertebrata</taxon>
        <taxon>Euteleostomi</taxon>
        <taxon>Actinopterygii</taxon>
        <taxon>Neopterygii</taxon>
        <taxon>Teleostei</taxon>
        <taxon>Neoteleostei</taxon>
        <taxon>Acanthomorphata</taxon>
        <taxon>Gobiaria</taxon>
        <taxon>Gobiiformes</taxon>
        <taxon>Gobioidei</taxon>
        <taxon>Gobiidae</taxon>
        <taxon>Gobionellinae</taxon>
        <taxon>Mugilogobius</taxon>
    </lineage>
</organism>
<gene>
    <name evidence="2" type="ORF">WMY93_017935</name>
</gene>
<accession>A0AAW0NPB0</accession>
<evidence type="ECO:0000256" key="1">
    <source>
        <dbReference type="SAM" id="MobiDB-lite"/>
    </source>
</evidence>